<accession>A0A2Z6PAQ1</accession>
<evidence type="ECO:0000313" key="1">
    <source>
        <dbReference type="EMBL" id="GAU46820.1"/>
    </source>
</evidence>
<dbReference type="EMBL" id="DF974254">
    <property type="protein sequence ID" value="GAU46820.1"/>
    <property type="molecule type" value="Genomic_DNA"/>
</dbReference>
<evidence type="ECO:0000313" key="2">
    <source>
        <dbReference type="Proteomes" id="UP000242715"/>
    </source>
</evidence>
<reference evidence="2" key="1">
    <citation type="journal article" date="2017" name="Front. Plant Sci.">
        <title>Climate Clever Clovers: New Paradigm to Reduce the Environmental Footprint of Ruminants by Breeding Low Methanogenic Forages Utilizing Haplotype Variation.</title>
        <authorList>
            <person name="Kaur P."/>
            <person name="Appels R."/>
            <person name="Bayer P.E."/>
            <person name="Keeble-Gagnere G."/>
            <person name="Wang J."/>
            <person name="Hirakawa H."/>
            <person name="Shirasawa K."/>
            <person name="Vercoe P."/>
            <person name="Stefanova K."/>
            <person name="Durmic Z."/>
            <person name="Nichols P."/>
            <person name="Revell C."/>
            <person name="Isobe S.N."/>
            <person name="Edwards D."/>
            <person name="Erskine W."/>
        </authorList>
    </citation>
    <scope>NUCLEOTIDE SEQUENCE [LARGE SCALE GENOMIC DNA]</scope>
    <source>
        <strain evidence="2">cv. Daliak</strain>
    </source>
</reference>
<dbReference type="Proteomes" id="UP000242715">
    <property type="component" value="Unassembled WGS sequence"/>
</dbReference>
<proteinExistence type="predicted"/>
<name>A0A2Z6PAQ1_TRISU</name>
<organism evidence="1 2">
    <name type="scientific">Trifolium subterraneum</name>
    <name type="common">Subterranean clover</name>
    <dbReference type="NCBI Taxonomy" id="3900"/>
    <lineage>
        <taxon>Eukaryota</taxon>
        <taxon>Viridiplantae</taxon>
        <taxon>Streptophyta</taxon>
        <taxon>Embryophyta</taxon>
        <taxon>Tracheophyta</taxon>
        <taxon>Spermatophyta</taxon>
        <taxon>Magnoliopsida</taxon>
        <taxon>eudicotyledons</taxon>
        <taxon>Gunneridae</taxon>
        <taxon>Pentapetalae</taxon>
        <taxon>rosids</taxon>
        <taxon>fabids</taxon>
        <taxon>Fabales</taxon>
        <taxon>Fabaceae</taxon>
        <taxon>Papilionoideae</taxon>
        <taxon>50 kb inversion clade</taxon>
        <taxon>NPAAA clade</taxon>
        <taxon>Hologalegina</taxon>
        <taxon>IRL clade</taxon>
        <taxon>Trifolieae</taxon>
        <taxon>Trifolium</taxon>
    </lineage>
</organism>
<dbReference type="AlphaFoldDB" id="A0A2Z6PAQ1"/>
<gene>
    <name evidence="1" type="ORF">TSUD_190770</name>
</gene>
<sequence length="161" mass="18588">MLRDSDLNEFEVHVTKKSNKLYFDKGWSDLKNVDPKFFTIRITTRWGVEVKYPMHSPPLKRLLDRTGLDNPSSSCTLPWSDFGEHVFTFGCSDLVLVDCLGERYQCKVTIGVDVEGQYTGLTCALFMEWLREQGLDFVLPSLPVIMSCMLLLTLKWGFRQH</sequence>
<keyword evidence="2" id="KW-1185">Reference proteome</keyword>
<protein>
    <submittedName>
        <fullName evidence="1">Uncharacterized protein</fullName>
    </submittedName>
</protein>